<gene>
    <name evidence="2" type="ORF">EA660_05915</name>
</gene>
<dbReference type="OrthoDB" id="6717714at2"/>
<name>A0A4Q8LDE8_9GAMM</name>
<dbReference type="Pfam" id="PF11906">
    <property type="entry name" value="DUF3426"/>
    <property type="match status" value="1"/>
</dbReference>
<organism evidence="2 3">
    <name type="scientific">Pseudoxanthomonas winnipegensis</name>
    <dbReference type="NCBI Taxonomy" id="2480810"/>
    <lineage>
        <taxon>Bacteria</taxon>
        <taxon>Pseudomonadati</taxon>
        <taxon>Pseudomonadota</taxon>
        <taxon>Gammaproteobacteria</taxon>
        <taxon>Lysobacterales</taxon>
        <taxon>Lysobacteraceae</taxon>
        <taxon>Pseudoxanthomonas</taxon>
    </lineage>
</organism>
<comment type="caution">
    <text evidence="2">The sequence shown here is derived from an EMBL/GenBank/DDBJ whole genome shotgun (WGS) entry which is preliminary data.</text>
</comment>
<dbReference type="InterPro" id="IPR021834">
    <property type="entry name" value="DUF3426"/>
</dbReference>
<evidence type="ECO:0000256" key="1">
    <source>
        <dbReference type="SAM" id="MobiDB-lite"/>
    </source>
</evidence>
<reference evidence="2 3" key="1">
    <citation type="submission" date="2019-02" db="EMBL/GenBank/DDBJ databases">
        <title>WGS of Pseudoxanthomonas species novum from clinical isolates.</title>
        <authorList>
            <person name="Bernier A.-M."/>
            <person name="Bernard K."/>
            <person name="Vachon A."/>
        </authorList>
    </citation>
    <scope>NUCLEOTIDE SEQUENCE [LARGE SCALE GENOMIC DNA]</scope>
    <source>
        <strain evidence="2 3">NML171200</strain>
    </source>
</reference>
<dbReference type="RefSeq" id="WP_130550606.1">
    <property type="nucleotide sequence ID" value="NZ_SHMC01000002.1"/>
</dbReference>
<proteinExistence type="predicted"/>
<evidence type="ECO:0000313" key="3">
    <source>
        <dbReference type="Proteomes" id="UP000292627"/>
    </source>
</evidence>
<dbReference type="EMBL" id="SHMC01000002">
    <property type="protein sequence ID" value="TAA26751.1"/>
    <property type="molecule type" value="Genomic_DNA"/>
</dbReference>
<dbReference type="Proteomes" id="UP000292627">
    <property type="component" value="Unassembled WGS sequence"/>
</dbReference>
<feature type="compositionally biased region" description="Low complexity" evidence="1">
    <location>
        <begin position="59"/>
        <end position="86"/>
    </location>
</feature>
<protein>
    <submittedName>
        <fullName evidence="2">DUF3426 domain-containing protein</fullName>
    </submittedName>
</protein>
<feature type="region of interest" description="Disordered" evidence="1">
    <location>
        <begin position="54"/>
        <end position="125"/>
    </location>
</feature>
<accession>A0A4Q8LDE8</accession>
<sequence length="296" mass="31048">MSACPHCHLPLPVDPGTGAWPAHCPRCGHALGEAAPARAAGSIASLLRAPPQREMGHFTRPAPSSLPSPSSSPAAVAAEAPRAVAEPTPPQPPASGPAAVVQDLSMTDSDPSHAPSASEERAADVHPAAPSFLRAAAPVARAAVPRWQWALLAALGALLVLQLLVADRARLAQNAAWRPTLERLCGALRCTLPPWQQPRDYTMLARDVQPMAEAQGMLRVRATFRNDAPWPQPWPAIVLSLSDADGRVTGARALLPGDYLEPGLRGTTLAPGQSGQMTLPVREPDGGAVAFAFEFR</sequence>
<evidence type="ECO:0000313" key="2">
    <source>
        <dbReference type="EMBL" id="TAA26751.1"/>
    </source>
</evidence>
<dbReference type="AlphaFoldDB" id="A0A4Q8LDE8"/>